<feature type="compositionally biased region" description="Polar residues" evidence="1">
    <location>
        <begin position="321"/>
        <end position="331"/>
    </location>
</feature>
<name>A0A0L0S3V4_ALLM3</name>
<evidence type="ECO:0000256" key="1">
    <source>
        <dbReference type="SAM" id="MobiDB-lite"/>
    </source>
</evidence>
<keyword evidence="2" id="KW-0472">Membrane</keyword>
<proteinExistence type="predicted"/>
<dbReference type="AlphaFoldDB" id="A0A0L0S3V4"/>
<feature type="region of interest" description="Disordered" evidence="1">
    <location>
        <begin position="200"/>
        <end position="220"/>
    </location>
</feature>
<dbReference type="Proteomes" id="UP000054350">
    <property type="component" value="Unassembled WGS sequence"/>
</dbReference>
<accession>A0A0L0S3V4</accession>
<feature type="transmembrane region" description="Helical" evidence="2">
    <location>
        <begin position="113"/>
        <end position="133"/>
    </location>
</feature>
<evidence type="ECO:0000313" key="3">
    <source>
        <dbReference type="EMBL" id="KNE57085.1"/>
    </source>
</evidence>
<feature type="region of interest" description="Disordered" evidence="1">
    <location>
        <begin position="644"/>
        <end position="663"/>
    </location>
</feature>
<keyword evidence="2" id="KW-0812">Transmembrane</keyword>
<reference evidence="4" key="2">
    <citation type="submission" date="2009-11" db="EMBL/GenBank/DDBJ databases">
        <title>The Genome Sequence of Allomyces macrogynus strain ATCC 38327.</title>
        <authorList>
            <consortium name="The Broad Institute Genome Sequencing Platform"/>
            <person name="Russ C."/>
            <person name="Cuomo C."/>
            <person name="Shea T."/>
            <person name="Young S.K."/>
            <person name="Zeng Q."/>
            <person name="Koehrsen M."/>
            <person name="Haas B."/>
            <person name="Borodovsky M."/>
            <person name="Guigo R."/>
            <person name="Alvarado L."/>
            <person name="Berlin A."/>
            <person name="Borenstein D."/>
            <person name="Chen Z."/>
            <person name="Engels R."/>
            <person name="Freedman E."/>
            <person name="Gellesch M."/>
            <person name="Goldberg J."/>
            <person name="Griggs A."/>
            <person name="Gujja S."/>
            <person name="Heiman D."/>
            <person name="Hepburn T."/>
            <person name="Howarth C."/>
            <person name="Jen D."/>
            <person name="Larson L."/>
            <person name="Lewis B."/>
            <person name="Mehta T."/>
            <person name="Park D."/>
            <person name="Pearson M."/>
            <person name="Roberts A."/>
            <person name="Saif S."/>
            <person name="Shenoy N."/>
            <person name="Sisk P."/>
            <person name="Stolte C."/>
            <person name="Sykes S."/>
            <person name="Walk T."/>
            <person name="White J."/>
            <person name="Yandava C."/>
            <person name="Burger G."/>
            <person name="Gray M.W."/>
            <person name="Holland P.W.H."/>
            <person name="King N."/>
            <person name="Lang F.B.F."/>
            <person name="Roger A.J."/>
            <person name="Ruiz-Trillo I."/>
            <person name="Lander E."/>
            <person name="Nusbaum C."/>
        </authorList>
    </citation>
    <scope>NUCLEOTIDE SEQUENCE [LARGE SCALE GENOMIC DNA]</scope>
    <source>
        <strain evidence="4">ATCC 38327</strain>
    </source>
</reference>
<feature type="compositionally biased region" description="Polar residues" evidence="1">
    <location>
        <begin position="208"/>
        <end position="220"/>
    </location>
</feature>
<feature type="region of interest" description="Disordered" evidence="1">
    <location>
        <begin position="683"/>
        <end position="702"/>
    </location>
</feature>
<feature type="region of interest" description="Disordered" evidence="1">
    <location>
        <begin position="258"/>
        <end position="343"/>
    </location>
</feature>
<evidence type="ECO:0000313" key="4">
    <source>
        <dbReference type="Proteomes" id="UP000054350"/>
    </source>
</evidence>
<gene>
    <name evidence="3" type="ORF">AMAG_02839</name>
</gene>
<organism evidence="3 4">
    <name type="scientific">Allomyces macrogynus (strain ATCC 38327)</name>
    <name type="common">Allomyces javanicus var. macrogynus</name>
    <dbReference type="NCBI Taxonomy" id="578462"/>
    <lineage>
        <taxon>Eukaryota</taxon>
        <taxon>Fungi</taxon>
        <taxon>Fungi incertae sedis</taxon>
        <taxon>Blastocladiomycota</taxon>
        <taxon>Blastocladiomycetes</taxon>
        <taxon>Blastocladiales</taxon>
        <taxon>Blastocladiaceae</taxon>
        <taxon>Allomyces</taxon>
    </lineage>
</organism>
<feature type="transmembrane region" description="Helical" evidence="2">
    <location>
        <begin position="522"/>
        <end position="542"/>
    </location>
</feature>
<feature type="transmembrane region" description="Helical" evidence="2">
    <location>
        <begin position="26"/>
        <end position="44"/>
    </location>
</feature>
<feature type="compositionally biased region" description="Gly residues" evidence="1">
    <location>
        <begin position="688"/>
        <end position="702"/>
    </location>
</feature>
<dbReference type="EMBL" id="GG745331">
    <property type="protein sequence ID" value="KNE57085.1"/>
    <property type="molecule type" value="Genomic_DNA"/>
</dbReference>
<protein>
    <submittedName>
        <fullName evidence="3">Uncharacterized protein</fullName>
    </submittedName>
</protein>
<keyword evidence="4" id="KW-1185">Reference proteome</keyword>
<sequence length="702" mass="75201">MASIAHTAAYEMTLYPALTWSAVRRMVPITLVWLAFCFLFYFWVGDTAAALINFTRGVANARANGQIAPNDPITDAATVAPFVPNTGPVSAYAILFFGANVCVKGPRHFQKGALTLVVVVVHVVINVLAVPLAVERGQLIAFGCYLASSLASTWSSFKIEYVWRHLFAETRRDQIEAEWSCSDLGKVDGFGSFSRVPSVGSSAGLPSAGSTTDASPMSLARTTAPSSVTVDLLSPVTAPLSTATASLTATTAAPLINSAPFAPTPSPTTQPNGSCPRPAPKSPRPRKSSAPPGLRAPTLASPLRADSDPSPPLAVPDTKLLRSTTAHSSSARPPKLTLSRPTSRSRTRTLFFAIYDRVLADARANVQAMAAAAFVHDVRATGLVVPDHATASRTRIGGVTRAPRHAQPAAVTHAREALSQTWLYRLLCRFPDRDEAMYQRQRSVPLRLEARYNIILATLSVVAEIVLDWEHSRAMLVEPGFQIEVLRGWTAPCLWIRVGWTAVVQVVVPYLPLVKWNGRRLLMFNTATFVAFVLQYVFAMWVECLNRNPVLSAVQTTNLIRQLLFFAVESGVTTQYYMLGTSMIAIPVLLSGLFGPDLVRGPFMSTFMRMLIAQAAGAFVARDVEHVMRQFYLGNNLFAVPPSTGAGSVDGEPPDGGKLRASRESGGVHVVARSAPVLPSPTVMVVGEGKGGGRTGGGGPGG</sequence>
<reference evidence="3 4" key="1">
    <citation type="submission" date="2009-11" db="EMBL/GenBank/DDBJ databases">
        <title>Annotation of Allomyces macrogynus ATCC 38327.</title>
        <authorList>
            <consortium name="The Broad Institute Genome Sequencing Platform"/>
            <person name="Russ C."/>
            <person name="Cuomo C."/>
            <person name="Burger G."/>
            <person name="Gray M.W."/>
            <person name="Holland P.W.H."/>
            <person name="King N."/>
            <person name="Lang F.B.F."/>
            <person name="Roger A.J."/>
            <person name="Ruiz-Trillo I."/>
            <person name="Young S.K."/>
            <person name="Zeng Q."/>
            <person name="Gargeya S."/>
            <person name="Fitzgerald M."/>
            <person name="Haas B."/>
            <person name="Abouelleil A."/>
            <person name="Alvarado L."/>
            <person name="Arachchi H.M."/>
            <person name="Berlin A."/>
            <person name="Chapman S.B."/>
            <person name="Gearin G."/>
            <person name="Goldberg J."/>
            <person name="Griggs A."/>
            <person name="Gujja S."/>
            <person name="Hansen M."/>
            <person name="Heiman D."/>
            <person name="Howarth C."/>
            <person name="Larimer J."/>
            <person name="Lui A."/>
            <person name="MacDonald P.J.P."/>
            <person name="McCowen C."/>
            <person name="Montmayeur A."/>
            <person name="Murphy C."/>
            <person name="Neiman D."/>
            <person name="Pearson M."/>
            <person name="Priest M."/>
            <person name="Roberts A."/>
            <person name="Saif S."/>
            <person name="Shea T."/>
            <person name="Sisk P."/>
            <person name="Stolte C."/>
            <person name="Sykes S."/>
            <person name="Wortman J."/>
            <person name="Nusbaum C."/>
            <person name="Birren B."/>
        </authorList>
    </citation>
    <scope>NUCLEOTIDE SEQUENCE [LARGE SCALE GENOMIC DNA]</scope>
    <source>
        <strain evidence="3 4">ATCC 38327</strain>
    </source>
</reference>
<feature type="transmembrane region" description="Helical" evidence="2">
    <location>
        <begin position="576"/>
        <end position="599"/>
    </location>
</feature>
<feature type="transmembrane region" description="Helical" evidence="2">
    <location>
        <begin position="489"/>
        <end position="510"/>
    </location>
</feature>
<dbReference type="VEuPathDB" id="FungiDB:AMAG_02839"/>
<evidence type="ECO:0000256" key="2">
    <source>
        <dbReference type="SAM" id="Phobius"/>
    </source>
</evidence>
<dbReference type="OrthoDB" id="5592445at2759"/>
<keyword evidence="2" id="KW-1133">Transmembrane helix</keyword>